<evidence type="ECO:0000313" key="5">
    <source>
        <dbReference type="Proteomes" id="UP001488838"/>
    </source>
</evidence>
<dbReference type="GO" id="GO:0003723">
    <property type="term" value="F:RNA binding"/>
    <property type="evidence" value="ECO:0007669"/>
    <property type="project" value="UniProtKB-UniRule"/>
</dbReference>
<evidence type="ECO:0000256" key="2">
    <source>
        <dbReference type="PROSITE-ProRule" id="PRU00117"/>
    </source>
</evidence>
<accession>A0AAW0HR85</accession>
<evidence type="ECO:0000313" key="4">
    <source>
        <dbReference type="EMBL" id="KAK7804651.1"/>
    </source>
</evidence>
<reference evidence="4 5" key="1">
    <citation type="journal article" date="2023" name="bioRxiv">
        <title>Conserved and derived expression patterns and positive selection on dental genes reveal complex evolutionary context of ever-growing rodent molars.</title>
        <authorList>
            <person name="Calamari Z.T."/>
            <person name="Song A."/>
            <person name="Cohen E."/>
            <person name="Akter M."/>
            <person name="Roy R.D."/>
            <person name="Hallikas O."/>
            <person name="Christensen M.M."/>
            <person name="Li P."/>
            <person name="Marangoni P."/>
            <person name="Jernvall J."/>
            <person name="Klein O.D."/>
        </authorList>
    </citation>
    <scope>NUCLEOTIDE SEQUENCE [LARGE SCALE GENOMIC DNA]</scope>
    <source>
        <strain evidence="4">V071</strain>
    </source>
</reference>
<dbReference type="InterPro" id="IPR036612">
    <property type="entry name" value="KH_dom_type_1_sf"/>
</dbReference>
<dbReference type="PROSITE" id="PS50084">
    <property type="entry name" value="KH_TYPE_1"/>
    <property type="match status" value="1"/>
</dbReference>
<dbReference type="SMART" id="SM00322">
    <property type="entry name" value="KH"/>
    <property type="match status" value="1"/>
</dbReference>
<sequence length="164" mass="18482">MENWTQDFTYAKQVPYRMSPGSLHRHRVSYWVEEGEYFLKVLIPSYAAGSIIGKGGQTIVQLQKETGATIKLSKSKDFYPVLRIKPRPQGTTERVCLVQGTAEALNAVHSFIAEKVREIPQAMTKPEVVNILQPQTTMNPDRAKQVSWEMTVGFCKAGEVLLKI</sequence>
<dbReference type="InterPro" id="IPR004088">
    <property type="entry name" value="KH_dom_type_1"/>
</dbReference>
<dbReference type="Pfam" id="PF00013">
    <property type="entry name" value="KH_1"/>
    <property type="match status" value="1"/>
</dbReference>
<comment type="caution">
    <text evidence="4">The sequence shown here is derived from an EMBL/GenBank/DDBJ whole genome shotgun (WGS) entry which is preliminary data.</text>
</comment>
<dbReference type="AlphaFoldDB" id="A0AAW0HR85"/>
<evidence type="ECO:0000256" key="1">
    <source>
        <dbReference type="ARBA" id="ARBA00022737"/>
    </source>
</evidence>
<dbReference type="Gene3D" id="3.30.1370.10">
    <property type="entry name" value="K Homology domain, type 1"/>
    <property type="match status" value="1"/>
</dbReference>
<evidence type="ECO:0000259" key="3">
    <source>
        <dbReference type="SMART" id="SM00322"/>
    </source>
</evidence>
<dbReference type="InterPro" id="IPR047275">
    <property type="entry name" value="KH-I_NOVA_rpt1"/>
</dbReference>
<keyword evidence="1" id="KW-0677">Repeat</keyword>
<dbReference type="EMBL" id="JBBHLL010000368">
    <property type="protein sequence ID" value="KAK7804651.1"/>
    <property type="molecule type" value="Genomic_DNA"/>
</dbReference>
<proteinExistence type="predicted"/>
<protein>
    <recommendedName>
        <fullName evidence="3">K Homology domain-containing protein</fullName>
    </recommendedName>
</protein>
<dbReference type="CDD" id="cd22435">
    <property type="entry name" value="KH-I_NOVA_rpt1"/>
    <property type="match status" value="1"/>
</dbReference>
<dbReference type="InterPro" id="IPR004087">
    <property type="entry name" value="KH_dom"/>
</dbReference>
<gene>
    <name evidence="4" type="ORF">U0070_016164</name>
</gene>
<dbReference type="SUPFAM" id="SSF54791">
    <property type="entry name" value="Eukaryotic type KH-domain (KH-domain type I)"/>
    <property type="match status" value="1"/>
</dbReference>
<organism evidence="4 5">
    <name type="scientific">Myodes glareolus</name>
    <name type="common">Bank vole</name>
    <name type="synonym">Clethrionomys glareolus</name>
    <dbReference type="NCBI Taxonomy" id="447135"/>
    <lineage>
        <taxon>Eukaryota</taxon>
        <taxon>Metazoa</taxon>
        <taxon>Chordata</taxon>
        <taxon>Craniata</taxon>
        <taxon>Vertebrata</taxon>
        <taxon>Euteleostomi</taxon>
        <taxon>Mammalia</taxon>
        <taxon>Eutheria</taxon>
        <taxon>Euarchontoglires</taxon>
        <taxon>Glires</taxon>
        <taxon>Rodentia</taxon>
        <taxon>Myomorpha</taxon>
        <taxon>Muroidea</taxon>
        <taxon>Cricetidae</taxon>
        <taxon>Arvicolinae</taxon>
        <taxon>Myodes</taxon>
    </lineage>
</organism>
<dbReference type="PANTHER" id="PTHR10288">
    <property type="entry name" value="KH DOMAIN CONTAINING RNA BINDING PROTEIN"/>
    <property type="match status" value="1"/>
</dbReference>
<name>A0AAW0HR85_MYOGA</name>
<dbReference type="FunFam" id="3.30.1370.10:FF:000020">
    <property type="entry name" value="RNA-binding protein Nova-1 isoform 1"/>
    <property type="match status" value="1"/>
</dbReference>
<keyword evidence="2" id="KW-0694">RNA-binding</keyword>
<keyword evidence="5" id="KW-1185">Reference proteome</keyword>
<feature type="domain" description="K Homology" evidence="3">
    <location>
        <begin position="35"/>
        <end position="117"/>
    </location>
</feature>
<dbReference type="Proteomes" id="UP001488838">
    <property type="component" value="Unassembled WGS sequence"/>
</dbReference>